<evidence type="ECO:0000256" key="1">
    <source>
        <dbReference type="SAM" id="SignalP"/>
    </source>
</evidence>
<name>A0A852R009_9MICO</name>
<gene>
    <name evidence="2" type="ORF">BJ960_001754</name>
</gene>
<organism evidence="2 3">
    <name type="scientific">Leucobacter aridicollis</name>
    <dbReference type="NCBI Taxonomy" id="283878"/>
    <lineage>
        <taxon>Bacteria</taxon>
        <taxon>Bacillati</taxon>
        <taxon>Actinomycetota</taxon>
        <taxon>Actinomycetes</taxon>
        <taxon>Micrococcales</taxon>
        <taxon>Microbacteriaceae</taxon>
        <taxon>Leucobacter</taxon>
    </lineage>
</organism>
<feature type="chain" id="PRO_5038787549" evidence="1">
    <location>
        <begin position="23"/>
        <end position="136"/>
    </location>
</feature>
<evidence type="ECO:0000313" key="3">
    <source>
        <dbReference type="Proteomes" id="UP000586095"/>
    </source>
</evidence>
<dbReference type="EMBL" id="JACCBD010000001">
    <property type="protein sequence ID" value="NYD26951.1"/>
    <property type="molecule type" value="Genomic_DNA"/>
</dbReference>
<dbReference type="AlphaFoldDB" id="A0A852R009"/>
<evidence type="ECO:0000313" key="2">
    <source>
        <dbReference type="EMBL" id="NYD26951.1"/>
    </source>
</evidence>
<protein>
    <submittedName>
        <fullName evidence="2">Uncharacterized protein</fullName>
    </submittedName>
</protein>
<comment type="caution">
    <text evidence="2">The sequence shown here is derived from an EMBL/GenBank/DDBJ whole genome shotgun (WGS) entry which is preliminary data.</text>
</comment>
<sequence length="136" mass="14690">MRIRSTLVAVAAISLFATPSCAAASDTQQSVDVQPREVDALMPILEESTTNFDVDSARLVWEGADASFYTATDADNPDFTCLIPVSPVGQDIIGGCSTDTYFAVSIGDRFYAYGTKPDFDGEGWEEVAADFWLRDA</sequence>
<proteinExistence type="predicted"/>
<dbReference type="RefSeq" id="WP_185987008.1">
    <property type="nucleotide sequence ID" value="NZ_BAAALZ010000001.1"/>
</dbReference>
<keyword evidence="1" id="KW-0732">Signal</keyword>
<reference evidence="2 3" key="1">
    <citation type="submission" date="2020-07" db="EMBL/GenBank/DDBJ databases">
        <title>Sequencing the genomes of 1000 actinobacteria strains.</title>
        <authorList>
            <person name="Klenk H.-P."/>
        </authorList>
    </citation>
    <scope>NUCLEOTIDE SEQUENCE [LARGE SCALE GENOMIC DNA]</scope>
    <source>
        <strain evidence="2 3">DSM 17380</strain>
    </source>
</reference>
<accession>A0A852R009</accession>
<keyword evidence="3" id="KW-1185">Reference proteome</keyword>
<dbReference type="Proteomes" id="UP000586095">
    <property type="component" value="Unassembled WGS sequence"/>
</dbReference>
<feature type="signal peptide" evidence="1">
    <location>
        <begin position="1"/>
        <end position="22"/>
    </location>
</feature>